<dbReference type="InterPro" id="IPR003607">
    <property type="entry name" value="HD/PDEase_dom"/>
</dbReference>
<dbReference type="InterPro" id="IPR045509">
    <property type="entry name" value="HD_assoc_2"/>
</dbReference>
<reference evidence="2" key="1">
    <citation type="submission" date="2021-12" db="EMBL/GenBank/DDBJ databases">
        <title>Alicyclobacillaceae gen. nov., sp. nov., isolated from chalcocite enrichment system.</title>
        <authorList>
            <person name="Jiang Z."/>
        </authorList>
    </citation>
    <scope>NUCLEOTIDE SEQUENCE</scope>
    <source>
        <strain evidence="2">MYW30-H2</strain>
    </source>
</reference>
<protein>
    <submittedName>
        <fullName evidence="2">HD domain-containing protein</fullName>
    </submittedName>
</protein>
<dbReference type="EMBL" id="CP089291">
    <property type="protein sequence ID" value="UOF90442.1"/>
    <property type="molecule type" value="Genomic_DNA"/>
</dbReference>
<dbReference type="InterPro" id="IPR050135">
    <property type="entry name" value="dGTPase-like"/>
</dbReference>
<name>A0ABY4CLZ2_9BACL</name>
<sequence length="420" mass="49475">MSGSFMEEKVFKDPVHDYLYVKDRFIWDLINTKAMQRLRFIKQLGTSYLTFHGAEHSRFAHSLGTYDTMRQVISHFKRNHGWNPDERLEKLALSAALLHDIGHGPFSHTFERCFRCHHESWTARILLEDAELQQIFSQMDDAFAFDVVRVLRKESEYPILHQLISSQLDVDRMDYLLRDATATGVIYGKFELERLIRVMRPAENMVVVKASGIHTVEQYLLARYFMYSQVYQHKVTIGADVLIEKILQRATDCYQNQVLSYIPAELVWLFADQVAEMPVDEYMQLDDVMLLSIVRRWAKEEDPILRDLSDRLLTRRLFKSISYKNISHEQMCEFMESFQKLGIDPASYLEFRQTTTDGYLYRQGIYCCDENNHCQDIAEISPVIRSLTPRTENRMYYPKDLLVERSEGEKLLTRILKLEA</sequence>
<feature type="domain" description="HD/PDEase" evidence="1">
    <location>
        <begin position="54"/>
        <end position="185"/>
    </location>
</feature>
<dbReference type="SMART" id="SM00471">
    <property type="entry name" value="HDc"/>
    <property type="match status" value="1"/>
</dbReference>
<dbReference type="Gene3D" id="1.10.3210.10">
    <property type="entry name" value="Hypothetical protein af1432"/>
    <property type="match status" value="1"/>
</dbReference>
<dbReference type="RefSeq" id="WP_347437137.1">
    <property type="nucleotide sequence ID" value="NZ_CP089291.1"/>
</dbReference>
<dbReference type="Proteomes" id="UP000830167">
    <property type="component" value="Chromosome"/>
</dbReference>
<dbReference type="SUPFAM" id="SSF109604">
    <property type="entry name" value="HD-domain/PDEase-like"/>
    <property type="match status" value="1"/>
</dbReference>
<dbReference type="PANTHER" id="PTHR11373:SF4">
    <property type="entry name" value="DEOXYNUCLEOSIDE TRIPHOSPHATE TRIPHOSPHOHYDROLASE SAMHD1"/>
    <property type="match status" value="1"/>
</dbReference>
<evidence type="ECO:0000259" key="1">
    <source>
        <dbReference type="SMART" id="SM00471"/>
    </source>
</evidence>
<dbReference type="InterPro" id="IPR006674">
    <property type="entry name" value="HD_domain"/>
</dbReference>
<dbReference type="CDD" id="cd00077">
    <property type="entry name" value="HDc"/>
    <property type="match status" value="1"/>
</dbReference>
<keyword evidence="3" id="KW-1185">Reference proteome</keyword>
<accession>A0ABY4CLZ2</accession>
<evidence type="ECO:0000313" key="2">
    <source>
        <dbReference type="EMBL" id="UOF90442.1"/>
    </source>
</evidence>
<proteinExistence type="predicted"/>
<organism evidence="2 3">
    <name type="scientific">Fodinisporobacter ferrooxydans</name>
    <dbReference type="NCBI Taxonomy" id="2901836"/>
    <lineage>
        <taxon>Bacteria</taxon>
        <taxon>Bacillati</taxon>
        <taxon>Bacillota</taxon>
        <taxon>Bacilli</taxon>
        <taxon>Bacillales</taxon>
        <taxon>Alicyclobacillaceae</taxon>
        <taxon>Fodinisporobacter</taxon>
    </lineage>
</organism>
<dbReference type="PANTHER" id="PTHR11373">
    <property type="entry name" value="DEOXYNUCLEOSIDE TRIPHOSPHATE TRIPHOSPHOHYDROLASE"/>
    <property type="match status" value="1"/>
</dbReference>
<dbReference type="Pfam" id="PF01966">
    <property type="entry name" value="HD"/>
    <property type="match status" value="1"/>
</dbReference>
<dbReference type="Pfam" id="PF19276">
    <property type="entry name" value="HD_assoc_2"/>
    <property type="match status" value="1"/>
</dbReference>
<evidence type="ECO:0000313" key="3">
    <source>
        <dbReference type="Proteomes" id="UP000830167"/>
    </source>
</evidence>
<gene>
    <name evidence="2" type="ORF">LSG31_21730</name>
</gene>